<dbReference type="AlphaFoldDB" id="A0A561UA47"/>
<keyword evidence="2" id="KW-1185">Reference proteome</keyword>
<protein>
    <submittedName>
        <fullName evidence="1">Uncharacterized protein</fullName>
    </submittedName>
</protein>
<sequence length="40" mass="4417">MVGGVAASMLSWKVDDQEMLLTHDPDDVGEGYQGRIVLPW</sequence>
<reference evidence="1 2" key="1">
    <citation type="submission" date="2019-06" db="EMBL/GenBank/DDBJ databases">
        <title>Sequencing the genomes of 1000 actinobacteria strains.</title>
        <authorList>
            <person name="Klenk H.-P."/>
        </authorList>
    </citation>
    <scope>NUCLEOTIDE SEQUENCE [LARGE SCALE GENOMIC DNA]</scope>
    <source>
        <strain evidence="1 2">DSM 46699</strain>
    </source>
</reference>
<organism evidence="1 2">
    <name type="scientific">Saccharopolyspora dendranthemae</name>
    <dbReference type="NCBI Taxonomy" id="1181886"/>
    <lineage>
        <taxon>Bacteria</taxon>
        <taxon>Bacillati</taxon>
        <taxon>Actinomycetota</taxon>
        <taxon>Actinomycetes</taxon>
        <taxon>Pseudonocardiales</taxon>
        <taxon>Pseudonocardiaceae</taxon>
        <taxon>Saccharopolyspora</taxon>
    </lineage>
</organism>
<proteinExistence type="predicted"/>
<comment type="caution">
    <text evidence="1">The sequence shown here is derived from an EMBL/GenBank/DDBJ whole genome shotgun (WGS) entry which is preliminary data.</text>
</comment>
<name>A0A561UA47_9PSEU</name>
<evidence type="ECO:0000313" key="1">
    <source>
        <dbReference type="EMBL" id="TWF96231.1"/>
    </source>
</evidence>
<evidence type="ECO:0000313" key="2">
    <source>
        <dbReference type="Proteomes" id="UP000316184"/>
    </source>
</evidence>
<gene>
    <name evidence="1" type="ORF">FHU35_121232</name>
</gene>
<dbReference type="EMBL" id="VIWX01000002">
    <property type="protein sequence ID" value="TWF96231.1"/>
    <property type="molecule type" value="Genomic_DNA"/>
</dbReference>
<dbReference type="Proteomes" id="UP000316184">
    <property type="component" value="Unassembled WGS sequence"/>
</dbReference>
<accession>A0A561UA47</accession>